<dbReference type="InterPro" id="IPR043789">
    <property type="entry name" value="DUF5731"/>
</dbReference>
<reference evidence="2" key="1">
    <citation type="submission" date="2016-01" db="EMBL/GenBank/DDBJ databases">
        <title>Reference transcriptome for the parasite Schistocephalus solidus: insights into the molecular evolution of parasitism.</title>
        <authorList>
            <person name="Hebert F.O."/>
            <person name="Grambauer S."/>
            <person name="Barber I."/>
            <person name="Landry C.R."/>
            <person name="Aubin-Horth N."/>
        </authorList>
    </citation>
    <scope>NUCLEOTIDE SEQUENCE</scope>
</reference>
<protein>
    <recommendedName>
        <fullName evidence="1">DUF5731 domain-containing protein</fullName>
    </recommendedName>
</protein>
<evidence type="ECO:0000259" key="1">
    <source>
        <dbReference type="Pfam" id="PF19002"/>
    </source>
</evidence>
<feature type="domain" description="DUF5731" evidence="1">
    <location>
        <begin position="1"/>
        <end position="107"/>
    </location>
</feature>
<accession>A0A0X3Q3M7</accession>
<sequence length="149" mass="17363">MRDYTFQAHFCRPIYTHRHSYCHKAEQEIAFELRQIGTWLTLSSVFCRCNDNAEVESISYSRGVRPTDNVFPGNHYQMTCAPKRECSLEESCYVETPNSDGLLYGGKVMCHCPPKHFCPIYYIKGKRIPQYGSKQQIVQYGLKCKKRAF</sequence>
<gene>
    <name evidence="2" type="ORF">TR145988</name>
</gene>
<organism evidence="2">
    <name type="scientific">Schistocephalus solidus</name>
    <name type="common">Tapeworm</name>
    <dbReference type="NCBI Taxonomy" id="70667"/>
    <lineage>
        <taxon>Eukaryota</taxon>
        <taxon>Metazoa</taxon>
        <taxon>Spiralia</taxon>
        <taxon>Lophotrochozoa</taxon>
        <taxon>Platyhelminthes</taxon>
        <taxon>Cestoda</taxon>
        <taxon>Eucestoda</taxon>
        <taxon>Diphyllobothriidea</taxon>
        <taxon>Diphyllobothriidae</taxon>
        <taxon>Schistocephalus</taxon>
    </lineage>
</organism>
<dbReference type="AlphaFoldDB" id="A0A0X3Q3M7"/>
<dbReference type="Pfam" id="PF19002">
    <property type="entry name" value="DUF5731"/>
    <property type="match status" value="1"/>
</dbReference>
<proteinExistence type="predicted"/>
<evidence type="ECO:0000313" key="2">
    <source>
        <dbReference type="EMBL" id="JAP58070.1"/>
    </source>
</evidence>
<dbReference type="EMBL" id="GEEE01005155">
    <property type="protein sequence ID" value="JAP58070.1"/>
    <property type="molecule type" value="Transcribed_RNA"/>
</dbReference>
<name>A0A0X3Q3M7_SCHSO</name>